<name>A0A0F9FI02_9ZZZZ</name>
<gene>
    <name evidence="1" type="ORF">LCGC14_1948750</name>
</gene>
<evidence type="ECO:0008006" key="2">
    <source>
        <dbReference type="Google" id="ProtNLM"/>
    </source>
</evidence>
<sequence>MQCEICNKRINHPVRRGRKSRFCGFKCRAKHKKEWRRVYDAQKHIKKKKSKRELARYYRNKLEELEE</sequence>
<proteinExistence type="predicted"/>
<organism evidence="1">
    <name type="scientific">marine sediment metagenome</name>
    <dbReference type="NCBI Taxonomy" id="412755"/>
    <lineage>
        <taxon>unclassified sequences</taxon>
        <taxon>metagenomes</taxon>
        <taxon>ecological metagenomes</taxon>
    </lineage>
</organism>
<evidence type="ECO:0000313" key="1">
    <source>
        <dbReference type="EMBL" id="KKL86034.1"/>
    </source>
</evidence>
<reference evidence="1" key="1">
    <citation type="journal article" date="2015" name="Nature">
        <title>Complex archaea that bridge the gap between prokaryotes and eukaryotes.</title>
        <authorList>
            <person name="Spang A."/>
            <person name="Saw J.H."/>
            <person name="Jorgensen S.L."/>
            <person name="Zaremba-Niedzwiedzka K."/>
            <person name="Martijn J."/>
            <person name="Lind A.E."/>
            <person name="van Eijk R."/>
            <person name="Schleper C."/>
            <person name="Guy L."/>
            <person name="Ettema T.J."/>
        </authorList>
    </citation>
    <scope>NUCLEOTIDE SEQUENCE</scope>
</reference>
<protein>
    <recommendedName>
        <fullName evidence="2">TRASH domain-containing protein</fullName>
    </recommendedName>
</protein>
<accession>A0A0F9FI02</accession>
<dbReference type="AlphaFoldDB" id="A0A0F9FI02"/>
<dbReference type="EMBL" id="LAZR01021232">
    <property type="protein sequence ID" value="KKL86034.1"/>
    <property type="molecule type" value="Genomic_DNA"/>
</dbReference>
<comment type="caution">
    <text evidence="1">The sequence shown here is derived from an EMBL/GenBank/DDBJ whole genome shotgun (WGS) entry which is preliminary data.</text>
</comment>